<keyword evidence="2" id="KW-1185">Reference proteome</keyword>
<dbReference type="InterPro" id="IPR053178">
    <property type="entry name" value="Osmoadaptation_assoc"/>
</dbReference>
<comment type="caution">
    <text evidence="1">The sequence shown here is derived from an EMBL/GenBank/DDBJ whole genome shotgun (WGS) entry which is preliminary data.</text>
</comment>
<dbReference type="PANTHER" id="PTHR38111">
    <property type="entry name" value="ZN(2)-C6 FUNGAL-TYPE DOMAIN-CONTAINING PROTEIN-RELATED"/>
    <property type="match status" value="1"/>
</dbReference>
<dbReference type="Proteomes" id="UP000554235">
    <property type="component" value="Unassembled WGS sequence"/>
</dbReference>
<name>A0A8H4NP00_9HYPO</name>
<organism evidence="1 2">
    <name type="scientific">Fusarium albosuccineum</name>
    <dbReference type="NCBI Taxonomy" id="1237068"/>
    <lineage>
        <taxon>Eukaryota</taxon>
        <taxon>Fungi</taxon>
        <taxon>Dikarya</taxon>
        <taxon>Ascomycota</taxon>
        <taxon>Pezizomycotina</taxon>
        <taxon>Sordariomycetes</taxon>
        <taxon>Hypocreomycetidae</taxon>
        <taxon>Hypocreales</taxon>
        <taxon>Nectriaceae</taxon>
        <taxon>Fusarium</taxon>
        <taxon>Fusarium decemcellulare species complex</taxon>
    </lineage>
</organism>
<dbReference type="EMBL" id="JAADYS010003629">
    <property type="protein sequence ID" value="KAF4445559.1"/>
    <property type="molecule type" value="Genomic_DNA"/>
</dbReference>
<gene>
    <name evidence="1" type="ORF">FALBO_17173</name>
</gene>
<dbReference type="PANTHER" id="PTHR38111:SF9">
    <property type="entry name" value="ZN(2)-C6 FUNGAL-TYPE DOMAIN-CONTAINING PROTEIN"/>
    <property type="match status" value="1"/>
</dbReference>
<protein>
    <submittedName>
        <fullName evidence="1">C6 zinc finger domain</fullName>
    </submittedName>
</protein>
<evidence type="ECO:0000313" key="2">
    <source>
        <dbReference type="Proteomes" id="UP000554235"/>
    </source>
</evidence>
<dbReference type="AlphaFoldDB" id="A0A8H4NP00"/>
<accession>A0A8H4NP00</accession>
<evidence type="ECO:0000313" key="1">
    <source>
        <dbReference type="EMBL" id="KAF4445559.1"/>
    </source>
</evidence>
<proteinExistence type="predicted"/>
<dbReference type="OrthoDB" id="3525185at2759"/>
<reference evidence="1 2" key="1">
    <citation type="submission" date="2020-01" db="EMBL/GenBank/DDBJ databases">
        <title>Identification and distribution of gene clusters putatively required for synthesis of sphingolipid metabolism inhibitors in phylogenetically diverse species of the filamentous fungus Fusarium.</title>
        <authorList>
            <person name="Kim H.-S."/>
            <person name="Busman M."/>
            <person name="Brown D.W."/>
            <person name="Divon H."/>
            <person name="Uhlig S."/>
            <person name="Proctor R.H."/>
        </authorList>
    </citation>
    <scope>NUCLEOTIDE SEQUENCE [LARGE SCALE GENOMIC DNA]</scope>
    <source>
        <strain evidence="1 2">NRRL 20459</strain>
    </source>
</reference>
<sequence>MAGAKTDRERVFIRCPPPKSDTKQKTTKITHTLMPPFEDVTPQPALARSAQEAKYIGMFWELYTLDKKPFLQTLANYSYANCWVPSMRRLQQTDPALHRIMTALCVETLGRWHREQWMRQASWRAYVGAKEDMNTALRTPSRRNSDALLLASKTFGLYNVQKTSRDTMFDIMSDISGILEDFDRARAPENPVQREEQYPFVVEECWRIDPTLTRWLDNISPSKDIGDLIRRNFADPKGEDLAVAY</sequence>